<feature type="compositionally biased region" description="Low complexity" evidence="1">
    <location>
        <begin position="59"/>
        <end position="74"/>
    </location>
</feature>
<feature type="region of interest" description="Disordered" evidence="1">
    <location>
        <begin position="1"/>
        <end position="117"/>
    </location>
</feature>
<comment type="caution">
    <text evidence="2">The sequence shown here is derived from an EMBL/GenBank/DDBJ whole genome shotgun (WGS) entry which is preliminary data.</text>
</comment>
<dbReference type="AlphaFoldDB" id="A0A147EWE4"/>
<evidence type="ECO:0000313" key="2">
    <source>
        <dbReference type="EMBL" id="KTR93865.1"/>
    </source>
</evidence>
<dbReference type="EMBL" id="LDRT01000070">
    <property type="protein sequence ID" value="KTR93865.1"/>
    <property type="molecule type" value="Genomic_DNA"/>
</dbReference>
<feature type="non-terminal residue" evidence="2">
    <location>
        <position position="117"/>
    </location>
</feature>
<accession>A0A147EWE4</accession>
<protein>
    <submittedName>
        <fullName evidence="2">Uncharacterized protein</fullName>
    </submittedName>
</protein>
<evidence type="ECO:0000313" key="3">
    <source>
        <dbReference type="Proteomes" id="UP000075025"/>
    </source>
</evidence>
<sequence length="117" mass="11809">MASTPRTPRRGLPRVPGGEPWPPVAAGAPAAGSDASPESGVPEAADARPADASTSQNVADLAESASDSSGSARLSESERTPPADSDAADPPRVTAVRRGLPRVPGGEPWPSAADRRH</sequence>
<feature type="compositionally biased region" description="Low complexity" evidence="1">
    <location>
        <begin position="82"/>
        <end position="91"/>
    </location>
</feature>
<organism evidence="2 3">
    <name type="scientific">Microbacterium testaceum</name>
    <name type="common">Aureobacterium testaceum</name>
    <name type="synonym">Brevibacterium testaceum</name>
    <dbReference type="NCBI Taxonomy" id="2033"/>
    <lineage>
        <taxon>Bacteria</taxon>
        <taxon>Bacillati</taxon>
        <taxon>Actinomycetota</taxon>
        <taxon>Actinomycetes</taxon>
        <taxon>Micrococcales</taxon>
        <taxon>Microbacteriaceae</taxon>
        <taxon>Microbacterium</taxon>
    </lineage>
</organism>
<proteinExistence type="predicted"/>
<reference evidence="2 3" key="1">
    <citation type="journal article" date="2016" name="Front. Microbiol.">
        <title>Genomic Resource of Rice Seed Associated Bacteria.</title>
        <authorList>
            <person name="Midha S."/>
            <person name="Bansal K."/>
            <person name="Sharma S."/>
            <person name="Kumar N."/>
            <person name="Patil P.P."/>
            <person name="Chaudhry V."/>
            <person name="Patil P.B."/>
        </authorList>
    </citation>
    <scope>NUCLEOTIDE SEQUENCE [LARGE SCALE GENOMIC DNA]</scope>
    <source>
        <strain evidence="2 3">NS220</strain>
    </source>
</reference>
<dbReference type="Proteomes" id="UP000075025">
    <property type="component" value="Unassembled WGS sequence"/>
</dbReference>
<gene>
    <name evidence="2" type="ORF">NS220_10970</name>
</gene>
<feature type="compositionally biased region" description="Low complexity" evidence="1">
    <location>
        <begin position="24"/>
        <end position="40"/>
    </location>
</feature>
<name>A0A147EWE4_MICTE</name>
<dbReference type="PATRIC" id="fig|2033.6.peg.3429"/>
<evidence type="ECO:0000256" key="1">
    <source>
        <dbReference type="SAM" id="MobiDB-lite"/>
    </source>
</evidence>